<dbReference type="EnsemblPlants" id="evm.model.01.2944">
    <property type="protein sequence ID" value="cds.evm.model.01.2944"/>
    <property type="gene ID" value="evm.TU.01.2944"/>
</dbReference>
<accession>A0A803NN62</accession>
<dbReference type="CDD" id="cd09272">
    <property type="entry name" value="RNase_HI_RT_Ty1"/>
    <property type="match status" value="1"/>
</dbReference>
<proteinExistence type="predicted"/>
<protein>
    <recommendedName>
        <fullName evidence="3">Retrovirus-related Pol polyprotein from transposon RE2</fullName>
    </recommendedName>
</protein>
<dbReference type="SUPFAM" id="SSF56672">
    <property type="entry name" value="DNA/RNA polymerases"/>
    <property type="match status" value="1"/>
</dbReference>
<keyword evidence="2" id="KW-1185">Reference proteome</keyword>
<evidence type="ECO:0008006" key="3">
    <source>
        <dbReference type="Google" id="ProtNLM"/>
    </source>
</evidence>
<dbReference type="Proteomes" id="UP000596661">
    <property type="component" value="Chromosome 1"/>
</dbReference>
<dbReference type="AlphaFoldDB" id="A0A803NN62"/>
<dbReference type="PANTHER" id="PTHR11439">
    <property type="entry name" value="GAG-POL-RELATED RETROTRANSPOSON"/>
    <property type="match status" value="1"/>
</dbReference>
<dbReference type="InterPro" id="IPR043502">
    <property type="entry name" value="DNA/RNA_pol_sf"/>
</dbReference>
<name>A0A803NN62_CANSA</name>
<reference evidence="1" key="1">
    <citation type="submission" date="2018-11" db="EMBL/GenBank/DDBJ databases">
        <authorList>
            <person name="Grassa J C."/>
        </authorList>
    </citation>
    <scope>NUCLEOTIDE SEQUENCE [LARGE SCALE GENOMIC DNA]</scope>
</reference>
<dbReference type="PANTHER" id="PTHR11439:SF455">
    <property type="entry name" value="RLK (RECEPTOR-LIKE PROTEIN KINASE) 8, PUTATIVE-RELATED"/>
    <property type="match status" value="1"/>
</dbReference>
<organism evidence="1 2">
    <name type="scientific">Cannabis sativa</name>
    <name type="common">Hemp</name>
    <name type="synonym">Marijuana</name>
    <dbReference type="NCBI Taxonomy" id="3483"/>
    <lineage>
        <taxon>Eukaryota</taxon>
        <taxon>Viridiplantae</taxon>
        <taxon>Streptophyta</taxon>
        <taxon>Embryophyta</taxon>
        <taxon>Tracheophyta</taxon>
        <taxon>Spermatophyta</taxon>
        <taxon>Magnoliopsida</taxon>
        <taxon>eudicotyledons</taxon>
        <taxon>Gunneridae</taxon>
        <taxon>Pentapetalae</taxon>
        <taxon>rosids</taxon>
        <taxon>fabids</taxon>
        <taxon>Rosales</taxon>
        <taxon>Cannabaceae</taxon>
        <taxon>Cannabis</taxon>
    </lineage>
</organism>
<dbReference type="Gramene" id="evm.model.01.2944">
    <property type="protein sequence ID" value="cds.evm.model.01.2944"/>
    <property type="gene ID" value="evm.TU.01.2944"/>
</dbReference>
<evidence type="ECO:0000313" key="2">
    <source>
        <dbReference type="Proteomes" id="UP000596661"/>
    </source>
</evidence>
<sequence>MSDIYPASPTSELAKLRLAAERRWLDLGGIYGPGRSDKPPQFLVNDDWNPVFSQRKRKDQLLLSWLISSMTEFVGRPLNKDDPMWYADMGATNHVSFGMENLDTAAPYTGSKSLAISNGALFSDPMLYHSTLGALQYLRLTRPGVTFIVNKLNQFVQAPTIVHWKACKRFLRYLKGTIAQGGYAMFLGGNLISCSTKKQQVIARSSIESEFRALANAATKIKWIVSLLGELQVTLSQAPILWVDNQGAFALAENSMFHARSKHIEIDLHFVRYQILAQHLSL</sequence>
<evidence type="ECO:0000313" key="1">
    <source>
        <dbReference type="EnsemblPlants" id="cds.evm.model.01.2944"/>
    </source>
</evidence>
<dbReference type="OMA" id="ATHHMIC"/>
<dbReference type="EMBL" id="UZAU01000083">
    <property type="status" value="NOT_ANNOTATED_CDS"/>
    <property type="molecule type" value="Genomic_DNA"/>
</dbReference>
<reference evidence="1" key="2">
    <citation type="submission" date="2021-03" db="UniProtKB">
        <authorList>
            <consortium name="EnsemblPlants"/>
        </authorList>
    </citation>
    <scope>IDENTIFICATION</scope>
</reference>